<name>A0ABZ2MEV9_9MICO</name>
<keyword evidence="3" id="KW-1185">Reference proteome</keyword>
<evidence type="ECO:0000259" key="1">
    <source>
        <dbReference type="Pfam" id="PF09851"/>
    </source>
</evidence>
<proteinExistence type="predicted"/>
<evidence type="ECO:0000313" key="3">
    <source>
        <dbReference type="Proteomes" id="UP001382727"/>
    </source>
</evidence>
<accession>A0ABZ2MEV9</accession>
<dbReference type="InterPro" id="IPR018649">
    <property type="entry name" value="SHOCT"/>
</dbReference>
<feature type="domain" description="SHOCT" evidence="1">
    <location>
        <begin position="59"/>
        <end position="83"/>
    </location>
</feature>
<gene>
    <name evidence="2" type="ORF">V1351_11575</name>
</gene>
<dbReference type="Pfam" id="PF09851">
    <property type="entry name" value="SHOCT"/>
    <property type="match status" value="1"/>
</dbReference>
<dbReference type="RefSeq" id="WP_338748314.1">
    <property type="nucleotide sequence ID" value="NZ_CP144913.1"/>
</dbReference>
<dbReference type="EMBL" id="CP144913">
    <property type="protein sequence ID" value="WXB75585.1"/>
    <property type="molecule type" value="Genomic_DNA"/>
</dbReference>
<reference evidence="2 3" key="1">
    <citation type="submission" date="2024-02" db="EMBL/GenBank/DDBJ databases">
        <title>Janibacter sp. nov., isolated from gut of marine sandworm.</title>
        <authorList>
            <person name="Kim B."/>
            <person name="Jun M.O."/>
            <person name="Shin N.-R."/>
        </authorList>
    </citation>
    <scope>NUCLEOTIDE SEQUENCE [LARGE SCALE GENOMIC DNA]</scope>
    <source>
        <strain evidence="2 3">A1S7</strain>
    </source>
</reference>
<protein>
    <submittedName>
        <fullName evidence="2">SHOCT domain-containing protein</fullName>
    </submittedName>
</protein>
<organism evidence="2 3">
    <name type="scientific">Janibacter alittae</name>
    <dbReference type="NCBI Taxonomy" id="3115209"/>
    <lineage>
        <taxon>Bacteria</taxon>
        <taxon>Bacillati</taxon>
        <taxon>Actinomycetota</taxon>
        <taxon>Actinomycetes</taxon>
        <taxon>Micrococcales</taxon>
        <taxon>Intrasporangiaceae</taxon>
        <taxon>Janibacter</taxon>
    </lineage>
</organism>
<evidence type="ECO:0000313" key="2">
    <source>
        <dbReference type="EMBL" id="WXB75585.1"/>
    </source>
</evidence>
<dbReference type="Proteomes" id="UP001382727">
    <property type="component" value="Chromosome"/>
</dbReference>
<sequence>MMDDSMMGGMWMGWFFGALLLVGLGLLVVVLVKAFAGNSVRSDSPDTVGGRGARSGRSLEIVQERYARGELSAEEYREMRRILEDDAR</sequence>